<dbReference type="AlphaFoldDB" id="A0A4S4C6C6"/>
<evidence type="ECO:0000256" key="1">
    <source>
        <dbReference type="SAM" id="Phobius"/>
    </source>
</evidence>
<accession>A0A4S4C6C6</accession>
<protein>
    <recommendedName>
        <fullName evidence="4">5-bromo-4-chloroindolyl phosphate hydrolysis protein</fullName>
    </recommendedName>
</protein>
<evidence type="ECO:0008006" key="4">
    <source>
        <dbReference type="Google" id="ProtNLM"/>
    </source>
</evidence>
<keyword evidence="1" id="KW-0472">Membrane</keyword>
<keyword evidence="3" id="KW-1185">Reference proteome</keyword>
<keyword evidence="1" id="KW-1133">Transmembrane helix</keyword>
<feature type="transmembrane region" description="Helical" evidence="1">
    <location>
        <begin position="37"/>
        <end position="59"/>
    </location>
</feature>
<dbReference type="EMBL" id="SSOB01000004">
    <property type="protein sequence ID" value="THF83439.1"/>
    <property type="molecule type" value="Genomic_DNA"/>
</dbReference>
<dbReference type="RefSeq" id="WP_136368595.1">
    <property type="nucleotide sequence ID" value="NZ_SSOB01000004.1"/>
</dbReference>
<comment type="caution">
    <text evidence="2">The sequence shown here is derived from an EMBL/GenBank/DDBJ whole genome shotgun (WGS) entry which is preliminary data.</text>
</comment>
<organism evidence="2 3">
    <name type="scientific">Cohnella fermenti</name>
    <dbReference type="NCBI Taxonomy" id="2565925"/>
    <lineage>
        <taxon>Bacteria</taxon>
        <taxon>Bacillati</taxon>
        <taxon>Bacillota</taxon>
        <taxon>Bacilli</taxon>
        <taxon>Bacillales</taxon>
        <taxon>Paenibacillaceae</taxon>
        <taxon>Cohnella</taxon>
    </lineage>
</organism>
<keyword evidence="1" id="KW-0812">Transmembrane</keyword>
<name>A0A4S4C6C6_9BACL</name>
<evidence type="ECO:0000313" key="2">
    <source>
        <dbReference type="EMBL" id="THF83439.1"/>
    </source>
</evidence>
<dbReference type="OrthoDB" id="2935100at2"/>
<evidence type="ECO:0000313" key="3">
    <source>
        <dbReference type="Proteomes" id="UP000310636"/>
    </source>
</evidence>
<gene>
    <name evidence="2" type="ORF">E6C55_04550</name>
</gene>
<proteinExistence type="predicted"/>
<reference evidence="2 3" key="1">
    <citation type="submission" date="2019-04" db="EMBL/GenBank/DDBJ databases">
        <title>Cohnella sp. nov. isolated from preserved vegetables.</title>
        <authorList>
            <person name="Lin S.-Y."/>
            <person name="Hung M.-H."/>
            <person name="Young C.-C."/>
        </authorList>
    </citation>
    <scope>NUCLEOTIDE SEQUENCE [LARGE SCALE GENOMIC DNA]</scope>
    <source>
        <strain evidence="2 3">CC-MHH1044</strain>
    </source>
</reference>
<dbReference type="Proteomes" id="UP000310636">
    <property type="component" value="Unassembled WGS sequence"/>
</dbReference>
<sequence length="242" mass="27166">MRIIKLFGLALGVAALNIVVFSPGFMGVSLGGGAMEAATGVTLLLASALALVGGSYVWLLKPAAPVPLKELDTPEDYAEALSRYRRVKALEEDVRLAIEQIERMEKKTETLRGVLGQRFAPGELSYRKFASAAGEVEKLFYLNIRSLLNRLHVFDESELRSIQNPKQARFSRELLQERTNVYNDYIGFVKSSLDSNEEILLKLDKLLLEISRLDSFEPGDIEQMACMQEIDSLIKQTKFYKQ</sequence>